<sequence>MTSKAMRAAAAAAAADDGMGDGDSSRPPMPNQAESYLFYTMHLAMKSKPDFDWNAVADMNGFKNAETAKVRYGQIKRKLKMESWTTPASGAPGPGSAKRTPAGAGSGAKKQASSAAGSRLSSGKSSKFATPKRGSKASRAFDDENDGEDGNEDAGRTSPGTPTPAAPRQYQVPANSNAEPASKKAKVKHEAITKKEEYGDCGSSVAMGIPRFPPVEDTATATMPTPTGGGGSSIFGEGNQSHASGNLAARSRVPGRGGGRGVSGPQHKPAASRTKTAAPSKTPGAAAFKDMMSADKVAANQAYGATALGPGSTNTLTAPPYVYDTSAAGSGEHQPIVLDMDGHDSYHPSQHFMQALDHIDYAGNDNSTGRDGGADWDFDPSGASYSV</sequence>
<feature type="compositionally biased region" description="Low complexity" evidence="1">
    <location>
        <begin position="107"/>
        <end position="129"/>
    </location>
</feature>
<feature type="compositionally biased region" description="Low complexity" evidence="1">
    <location>
        <begin position="1"/>
        <end position="17"/>
    </location>
</feature>
<feature type="compositionally biased region" description="Basic and acidic residues" evidence="1">
    <location>
        <begin position="188"/>
        <end position="198"/>
    </location>
</feature>
<evidence type="ECO:0000313" key="3">
    <source>
        <dbReference type="Proteomes" id="UP001287356"/>
    </source>
</evidence>
<reference evidence="2" key="2">
    <citation type="submission" date="2023-06" db="EMBL/GenBank/DDBJ databases">
        <authorList>
            <consortium name="Lawrence Berkeley National Laboratory"/>
            <person name="Haridas S."/>
            <person name="Hensen N."/>
            <person name="Bonometti L."/>
            <person name="Westerberg I."/>
            <person name="Brannstrom I.O."/>
            <person name="Guillou S."/>
            <person name="Cros-Aarteil S."/>
            <person name="Calhoun S."/>
            <person name="Kuo A."/>
            <person name="Mondo S."/>
            <person name="Pangilinan J."/>
            <person name="Riley R."/>
            <person name="Labutti K."/>
            <person name="Andreopoulos B."/>
            <person name="Lipzen A."/>
            <person name="Chen C."/>
            <person name="Yanf M."/>
            <person name="Daum C."/>
            <person name="Ng V."/>
            <person name="Clum A."/>
            <person name="Steindorff A."/>
            <person name="Ohm R."/>
            <person name="Martin F."/>
            <person name="Silar P."/>
            <person name="Natvig D."/>
            <person name="Lalanne C."/>
            <person name="Gautier V."/>
            <person name="Ament-Velasquez S.L."/>
            <person name="Kruys A."/>
            <person name="Hutchinson M.I."/>
            <person name="Powell A.J."/>
            <person name="Barry K."/>
            <person name="Miller A.N."/>
            <person name="Grigoriev I.V."/>
            <person name="Debuchy R."/>
            <person name="Gladieux P."/>
            <person name="Thoren M.H."/>
            <person name="Johannesson H."/>
        </authorList>
    </citation>
    <scope>NUCLEOTIDE SEQUENCE</scope>
    <source>
        <strain evidence="2">CBS 958.72</strain>
    </source>
</reference>
<dbReference type="Proteomes" id="UP001287356">
    <property type="component" value="Unassembled WGS sequence"/>
</dbReference>
<feature type="region of interest" description="Disordered" evidence="1">
    <location>
        <begin position="361"/>
        <end position="387"/>
    </location>
</feature>
<reference evidence="2" key="1">
    <citation type="journal article" date="2023" name="Mol. Phylogenet. Evol.">
        <title>Genome-scale phylogeny and comparative genomics of the fungal order Sordariales.</title>
        <authorList>
            <person name="Hensen N."/>
            <person name="Bonometti L."/>
            <person name="Westerberg I."/>
            <person name="Brannstrom I.O."/>
            <person name="Guillou S."/>
            <person name="Cros-Aarteil S."/>
            <person name="Calhoun S."/>
            <person name="Haridas S."/>
            <person name="Kuo A."/>
            <person name="Mondo S."/>
            <person name="Pangilinan J."/>
            <person name="Riley R."/>
            <person name="LaButti K."/>
            <person name="Andreopoulos B."/>
            <person name="Lipzen A."/>
            <person name="Chen C."/>
            <person name="Yan M."/>
            <person name="Daum C."/>
            <person name="Ng V."/>
            <person name="Clum A."/>
            <person name="Steindorff A."/>
            <person name="Ohm R.A."/>
            <person name="Martin F."/>
            <person name="Silar P."/>
            <person name="Natvig D.O."/>
            <person name="Lalanne C."/>
            <person name="Gautier V."/>
            <person name="Ament-Velasquez S.L."/>
            <person name="Kruys A."/>
            <person name="Hutchinson M.I."/>
            <person name="Powell A.J."/>
            <person name="Barry K."/>
            <person name="Miller A.N."/>
            <person name="Grigoriev I.V."/>
            <person name="Debuchy R."/>
            <person name="Gladieux P."/>
            <person name="Hiltunen Thoren M."/>
            <person name="Johannesson H."/>
        </authorList>
    </citation>
    <scope>NUCLEOTIDE SEQUENCE</scope>
    <source>
        <strain evidence="2">CBS 958.72</strain>
    </source>
</reference>
<dbReference type="AlphaFoldDB" id="A0AAE0K8L1"/>
<evidence type="ECO:0000313" key="2">
    <source>
        <dbReference type="EMBL" id="KAK3371405.1"/>
    </source>
</evidence>
<feature type="region of interest" description="Disordered" evidence="1">
    <location>
        <begin position="1"/>
        <end position="31"/>
    </location>
</feature>
<proteinExistence type="predicted"/>
<feature type="region of interest" description="Disordered" evidence="1">
    <location>
        <begin position="83"/>
        <end position="284"/>
    </location>
</feature>
<evidence type="ECO:0000256" key="1">
    <source>
        <dbReference type="SAM" id="MobiDB-lite"/>
    </source>
</evidence>
<comment type="caution">
    <text evidence="2">The sequence shown here is derived from an EMBL/GenBank/DDBJ whole genome shotgun (WGS) entry which is preliminary data.</text>
</comment>
<gene>
    <name evidence="2" type="ORF">B0T24DRAFT_628927</name>
</gene>
<protein>
    <submittedName>
        <fullName evidence="2">Uncharacterized protein</fullName>
    </submittedName>
</protein>
<feature type="compositionally biased region" description="Acidic residues" evidence="1">
    <location>
        <begin position="143"/>
        <end position="152"/>
    </location>
</feature>
<dbReference type="EMBL" id="JAULSN010000005">
    <property type="protein sequence ID" value="KAK3371405.1"/>
    <property type="molecule type" value="Genomic_DNA"/>
</dbReference>
<organism evidence="2 3">
    <name type="scientific">Lasiosphaeria ovina</name>
    <dbReference type="NCBI Taxonomy" id="92902"/>
    <lineage>
        <taxon>Eukaryota</taxon>
        <taxon>Fungi</taxon>
        <taxon>Dikarya</taxon>
        <taxon>Ascomycota</taxon>
        <taxon>Pezizomycotina</taxon>
        <taxon>Sordariomycetes</taxon>
        <taxon>Sordariomycetidae</taxon>
        <taxon>Sordariales</taxon>
        <taxon>Lasiosphaeriaceae</taxon>
        <taxon>Lasiosphaeria</taxon>
    </lineage>
</organism>
<name>A0AAE0K8L1_9PEZI</name>
<keyword evidence="3" id="KW-1185">Reference proteome</keyword>
<accession>A0AAE0K8L1</accession>